<dbReference type="RefSeq" id="XP_022661455.1">
    <property type="nucleotide sequence ID" value="XM_022805720.1"/>
</dbReference>
<dbReference type="GO" id="GO:0031752">
    <property type="term" value="F:D5 dopamine receptor binding"/>
    <property type="evidence" value="ECO:0007669"/>
    <property type="project" value="TreeGrafter"/>
</dbReference>
<dbReference type="GO" id="GO:0005525">
    <property type="term" value="F:GTP binding"/>
    <property type="evidence" value="ECO:0007669"/>
    <property type="project" value="UniProtKB-KW"/>
</dbReference>
<evidence type="ECO:0000256" key="2">
    <source>
        <dbReference type="ARBA" id="ARBA00022741"/>
    </source>
</evidence>
<keyword evidence="4" id="KW-0807">Transducer</keyword>
<feature type="binding site" evidence="6">
    <location>
        <position position="247"/>
    </location>
    <ligand>
        <name>Mg(2+)</name>
        <dbReference type="ChEBI" id="CHEBI:18420"/>
    </ligand>
</feature>
<dbReference type="GeneID" id="111250444"/>
<feature type="compositionally biased region" description="Basic and acidic residues" evidence="7">
    <location>
        <begin position="55"/>
        <end position="66"/>
    </location>
</feature>
<dbReference type="InterPro" id="IPR027417">
    <property type="entry name" value="P-loop_NTPase"/>
</dbReference>
<evidence type="ECO:0000256" key="6">
    <source>
        <dbReference type="PIRSR" id="PIRSR601019-2"/>
    </source>
</evidence>
<dbReference type="GO" id="GO:0031526">
    <property type="term" value="C:brush border membrane"/>
    <property type="evidence" value="ECO:0007669"/>
    <property type="project" value="TreeGrafter"/>
</dbReference>
<evidence type="ECO:0000256" key="7">
    <source>
        <dbReference type="SAM" id="MobiDB-lite"/>
    </source>
</evidence>
<dbReference type="AlphaFoldDB" id="A0A7M7K798"/>
<dbReference type="Gene3D" id="3.40.50.300">
    <property type="entry name" value="P-loop containing nucleotide triphosphate hydrolases"/>
    <property type="match status" value="1"/>
</dbReference>
<keyword evidence="2 5" id="KW-0547">Nucleotide-binding</keyword>
<feature type="binding site" evidence="5">
    <location>
        <begin position="103"/>
        <end position="108"/>
    </location>
    <ligand>
        <name>GTP</name>
        <dbReference type="ChEBI" id="CHEBI:37565"/>
    </ligand>
</feature>
<dbReference type="Gene3D" id="1.10.400.10">
    <property type="entry name" value="GI Alpha 1, domain 2-like"/>
    <property type="match status" value="1"/>
</dbReference>
<feature type="binding site" evidence="5">
    <location>
        <begin position="272"/>
        <end position="276"/>
    </location>
    <ligand>
        <name>GTP</name>
        <dbReference type="ChEBI" id="CHEBI:37565"/>
    </ligand>
</feature>
<feature type="compositionally biased region" description="Basic residues" evidence="7">
    <location>
        <begin position="67"/>
        <end position="76"/>
    </location>
</feature>
<accession>A0A7M7K798</accession>
<dbReference type="InterPro" id="IPR011025">
    <property type="entry name" value="GproteinA_insert"/>
</dbReference>
<evidence type="ECO:0000256" key="5">
    <source>
        <dbReference type="PIRSR" id="PIRSR601019-1"/>
    </source>
</evidence>
<evidence type="ECO:0000256" key="1">
    <source>
        <dbReference type="ARBA" id="ARBA00022723"/>
    </source>
</evidence>
<dbReference type="GO" id="GO:0007266">
    <property type="term" value="P:Rho protein signal transduction"/>
    <property type="evidence" value="ECO:0007669"/>
    <property type="project" value="TreeGrafter"/>
</dbReference>
<feature type="binding site" evidence="5">
    <location>
        <begin position="216"/>
        <end position="217"/>
    </location>
    <ligand>
        <name>GTP</name>
        <dbReference type="ChEBI" id="CHEBI:37565"/>
    </ligand>
</feature>
<dbReference type="EnsemblMetazoa" id="XM_022805720">
    <property type="protein sequence ID" value="XP_022661455"/>
    <property type="gene ID" value="LOC111250444"/>
</dbReference>
<evidence type="ECO:0000256" key="4">
    <source>
        <dbReference type="ARBA" id="ARBA00023224"/>
    </source>
</evidence>
<feature type="binding site" evidence="5">
    <location>
        <position position="398"/>
    </location>
    <ligand>
        <name>GTP</name>
        <dbReference type="ChEBI" id="CHEBI:37565"/>
    </ligand>
</feature>
<feature type="binding site" evidence="5">
    <location>
        <begin position="341"/>
        <end position="344"/>
    </location>
    <ligand>
        <name>GTP</name>
        <dbReference type="ChEBI" id="CHEBI:37565"/>
    </ligand>
</feature>
<protein>
    <submittedName>
        <fullName evidence="8">Uncharacterized protein</fullName>
    </submittedName>
</protein>
<dbReference type="PROSITE" id="PS51882">
    <property type="entry name" value="G_ALPHA"/>
    <property type="match status" value="1"/>
</dbReference>
<evidence type="ECO:0000313" key="8">
    <source>
        <dbReference type="EnsemblMetazoa" id="XP_022661455"/>
    </source>
</evidence>
<dbReference type="GO" id="GO:0003924">
    <property type="term" value="F:GTPase activity"/>
    <property type="evidence" value="ECO:0007669"/>
    <property type="project" value="InterPro"/>
</dbReference>
<feature type="binding site" evidence="5">
    <location>
        <begin position="241"/>
        <end position="247"/>
    </location>
    <ligand>
        <name>GTP</name>
        <dbReference type="ChEBI" id="CHEBI:37565"/>
    </ligand>
</feature>
<keyword evidence="9" id="KW-1185">Reference proteome</keyword>
<dbReference type="GO" id="GO:0007188">
    <property type="term" value="P:adenylate cyclase-modulating G protein-coupled receptor signaling pathway"/>
    <property type="evidence" value="ECO:0007669"/>
    <property type="project" value="TreeGrafter"/>
</dbReference>
<evidence type="ECO:0000313" key="9">
    <source>
        <dbReference type="Proteomes" id="UP000594260"/>
    </source>
</evidence>
<keyword evidence="6" id="KW-0460">Magnesium</keyword>
<dbReference type="PRINTS" id="PR00318">
    <property type="entry name" value="GPROTEINA"/>
</dbReference>
<dbReference type="GO" id="GO:0005834">
    <property type="term" value="C:heterotrimeric G-protein complex"/>
    <property type="evidence" value="ECO:0007669"/>
    <property type="project" value="TreeGrafter"/>
</dbReference>
<dbReference type="Pfam" id="PF00503">
    <property type="entry name" value="G-alpha"/>
    <property type="match status" value="1"/>
</dbReference>
<sequence>MSRLEPPEWVQALANLLTGLDSFFRKHVRCLPRKAPQEPPVQDEAVDDPVFPSHLRSENETREERRRLRKHQKQHSQRIDQMLKKDRKQIESEIKVLLLGPGESGKSTVLKQMRIIHNVNFTDEELQEIKEMIFQNVCVSMFTLCMERERRGISFQLKDSPFHWQSFRERFELSTRDDQRVSFIDFIKHALDIQELWRDQALRDTYDIRYNFKLSDSCSYFFSEIARIKQASYVPSQQDILFARRATIGIKEMLVDIPCSMGRGTVPFRFIDVGGQRSGRHLWRTVFHGVHAVLFLAPCSEFDQVLAENSSVNRLEESLRTFAWIINEQAFQSSCVILFLNKLDLLIEKVVIQQRNIRSYFPMFEGNPLDVEDVQRFILDMFRQRARKQAFYCHFTTATDTDLMRSLVADVKDKIVTMNLNQLILNHE</sequence>
<dbReference type="InterPro" id="IPR001019">
    <property type="entry name" value="Gprotein_alpha_su"/>
</dbReference>
<keyword evidence="1 6" id="KW-0479">Metal-binding</keyword>
<dbReference type="PANTHER" id="PTHR10218:SF360">
    <property type="entry name" value="GUANINE NUCLEOTIDE-BINDING PROTEIN SUBUNIT ALPHA HOMOLOG"/>
    <property type="match status" value="1"/>
</dbReference>
<dbReference type="Proteomes" id="UP000594260">
    <property type="component" value="Unplaced"/>
</dbReference>
<reference evidence="8" key="1">
    <citation type="submission" date="2021-01" db="UniProtKB">
        <authorList>
            <consortium name="EnsemblMetazoa"/>
        </authorList>
    </citation>
    <scope>IDENTIFICATION</scope>
</reference>
<dbReference type="SUPFAM" id="SSF52540">
    <property type="entry name" value="P-loop containing nucleoside triphosphate hydrolases"/>
    <property type="match status" value="1"/>
</dbReference>
<dbReference type="CDD" id="cd00066">
    <property type="entry name" value="G-alpha"/>
    <property type="match status" value="1"/>
</dbReference>
<dbReference type="OrthoDB" id="5817230at2759"/>
<keyword evidence="3 5" id="KW-0342">GTP-binding</keyword>
<dbReference type="InParanoid" id="A0A7M7K798"/>
<evidence type="ECO:0000256" key="3">
    <source>
        <dbReference type="ARBA" id="ARBA00023134"/>
    </source>
</evidence>
<dbReference type="GO" id="GO:0046872">
    <property type="term" value="F:metal ion binding"/>
    <property type="evidence" value="ECO:0007669"/>
    <property type="project" value="UniProtKB-KW"/>
</dbReference>
<dbReference type="KEGG" id="vde:111250444"/>
<dbReference type="OMA" id="TFQLYIP"/>
<dbReference type="SMART" id="SM00275">
    <property type="entry name" value="G_alpha"/>
    <property type="match status" value="1"/>
</dbReference>
<proteinExistence type="predicted"/>
<name>A0A7M7K798_VARDE</name>
<feature type="binding site" evidence="6">
    <location>
        <position position="107"/>
    </location>
    <ligand>
        <name>Mg(2+)</name>
        <dbReference type="ChEBI" id="CHEBI:18420"/>
    </ligand>
</feature>
<dbReference type="SUPFAM" id="SSF47895">
    <property type="entry name" value="Transducin (alpha subunit), insertion domain"/>
    <property type="match status" value="1"/>
</dbReference>
<organism evidence="8 9">
    <name type="scientific">Varroa destructor</name>
    <name type="common">Honeybee mite</name>
    <dbReference type="NCBI Taxonomy" id="109461"/>
    <lineage>
        <taxon>Eukaryota</taxon>
        <taxon>Metazoa</taxon>
        <taxon>Ecdysozoa</taxon>
        <taxon>Arthropoda</taxon>
        <taxon>Chelicerata</taxon>
        <taxon>Arachnida</taxon>
        <taxon>Acari</taxon>
        <taxon>Parasitiformes</taxon>
        <taxon>Mesostigmata</taxon>
        <taxon>Gamasina</taxon>
        <taxon>Dermanyssoidea</taxon>
        <taxon>Varroidae</taxon>
        <taxon>Varroa</taxon>
    </lineage>
</organism>
<dbReference type="FunFam" id="3.40.50.300:FF:000692">
    <property type="entry name" value="Guanine nucleotide-binding protein subunit alpha"/>
    <property type="match status" value="2"/>
</dbReference>
<dbReference type="GO" id="GO:0005737">
    <property type="term" value="C:cytoplasm"/>
    <property type="evidence" value="ECO:0007669"/>
    <property type="project" value="TreeGrafter"/>
</dbReference>
<dbReference type="GO" id="GO:0031683">
    <property type="term" value="F:G-protein beta/gamma-subunit complex binding"/>
    <property type="evidence" value="ECO:0007669"/>
    <property type="project" value="InterPro"/>
</dbReference>
<feature type="region of interest" description="Disordered" evidence="7">
    <location>
        <begin position="34"/>
        <end position="77"/>
    </location>
</feature>
<dbReference type="PANTHER" id="PTHR10218">
    <property type="entry name" value="GTP-BINDING PROTEIN ALPHA SUBUNIT"/>
    <property type="match status" value="1"/>
</dbReference>